<reference evidence="2 3" key="1">
    <citation type="submission" date="2021-04" db="EMBL/GenBank/DDBJ databases">
        <authorList>
            <person name="Bliznina A."/>
        </authorList>
    </citation>
    <scope>NUCLEOTIDE SEQUENCE [LARGE SCALE GENOMIC DNA]</scope>
</reference>
<feature type="chain" id="PRO_5045429987" evidence="1">
    <location>
        <begin position="20"/>
        <end position="215"/>
    </location>
</feature>
<feature type="signal peptide" evidence="1">
    <location>
        <begin position="1"/>
        <end position="19"/>
    </location>
</feature>
<keyword evidence="1" id="KW-0732">Signal</keyword>
<gene>
    <name evidence="2" type="ORF">OKIOD_LOCUS8882</name>
</gene>
<name>A0ABN7SQ50_OIKDI</name>
<evidence type="ECO:0000256" key="1">
    <source>
        <dbReference type="SAM" id="SignalP"/>
    </source>
</evidence>
<proteinExistence type="predicted"/>
<keyword evidence="3" id="KW-1185">Reference proteome</keyword>
<sequence length="215" mass="25038">MRRLFLLFFVFSRAEICENYDSYKGRTQLTKIMSEVSRTKAYQGSRCWPRFSNFVCETPSSQFNSAGDELSRKNCRMTISSHQNYLGEYLETSGPLKECFLEASIRTYVPADKKKKKRKIIEEFNHFCEIIVNAPGSIFSDCDDISTQQSEKRSSCFRKKIENLSTSSESQNEIIEDLLDRLDLLGSEFESLHESFYTRLEKLETEKKNLLISCQ</sequence>
<protein>
    <submittedName>
        <fullName evidence="2">Oidioi.mRNA.OKI2018_I69.chr1.g117.t1.cds</fullName>
    </submittedName>
</protein>
<evidence type="ECO:0000313" key="3">
    <source>
        <dbReference type="Proteomes" id="UP001158576"/>
    </source>
</evidence>
<evidence type="ECO:0000313" key="2">
    <source>
        <dbReference type="EMBL" id="CAG5102045.1"/>
    </source>
</evidence>
<dbReference type="EMBL" id="OU015566">
    <property type="protein sequence ID" value="CAG5102045.1"/>
    <property type="molecule type" value="Genomic_DNA"/>
</dbReference>
<accession>A0ABN7SQ50</accession>
<dbReference type="Proteomes" id="UP001158576">
    <property type="component" value="Chromosome 1"/>
</dbReference>
<organism evidence="2 3">
    <name type="scientific">Oikopleura dioica</name>
    <name type="common">Tunicate</name>
    <dbReference type="NCBI Taxonomy" id="34765"/>
    <lineage>
        <taxon>Eukaryota</taxon>
        <taxon>Metazoa</taxon>
        <taxon>Chordata</taxon>
        <taxon>Tunicata</taxon>
        <taxon>Appendicularia</taxon>
        <taxon>Copelata</taxon>
        <taxon>Oikopleuridae</taxon>
        <taxon>Oikopleura</taxon>
    </lineage>
</organism>